<feature type="transmembrane region" description="Helical" evidence="6">
    <location>
        <begin position="84"/>
        <end position="108"/>
    </location>
</feature>
<dbReference type="GO" id="GO:0022857">
    <property type="term" value="F:transmembrane transporter activity"/>
    <property type="evidence" value="ECO:0007669"/>
    <property type="project" value="InterPro"/>
</dbReference>
<dbReference type="RefSeq" id="WP_123041455.1">
    <property type="nucleotide sequence ID" value="NZ_CP033433.1"/>
</dbReference>
<dbReference type="PANTHER" id="PTHR47089">
    <property type="entry name" value="ABC TRANSPORTER, PERMEASE PROTEIN"/>
    <property type="match status" value="1"/>
</dbReference>
<feature type="transmembrane region" description="Helical" evidence="6">
    <location>
        <begin position="115"/>
        <end position="135"/>
    </location>
</feature>
<organism evidence="7 8">
    <name type="scientific">Cohnella candidum</name>
    <dbReference type="NCBI Taxonomy" id="2674991"/>
    <lineage>
        <taxon>Bacteria</taxon>
        <taxon>Bacillati</taxon>
        <taxon>Bacillota</taxon>
        <taxon>Bacilli</taxon>
        <taxon>Bacillales</taxon>
        <taxon>Paenibacillaceae</taxon>
        <taxon>Cohnella</taxon>
    </lineage>
</organism>
<dbReference type="Proteomes" id="UP000269097">
    <property type="component" value="Chromosome"/>
</dbReference>
<dbReference type="PANTHER" id="PTHR47089:SF1">
    <property type="entry name" value="GUANOSINE ABC TRANSPORTER PERMEASE PROTEIN NUPP"/>
    <property type="match status" value="1"/>
</dbReference>
<evidence type="ECO:0000256" key="5">
    <source>
        <dbReference type="ARBA" id="ARBA00023136"/>
    </source>
</evidence>
<dbReference type="Pfam" id="PF02653">
    <property type="entry name" value="BPD_transp_2"/>
    <property type="match status" value="1"/>
</dbReference>
<evidence type="ECO:0000313" key="7">
    <source>
        <dbReference type="EMBL" id="AYQ73373.1"/>
    </source>
</evidence>
<feature type="transmembrane region" description="Helical" evidence="6">
    <location>
        <begin position="141"/>
        <end position="162"/>
    </location>
</feature>
<evidence type="ECO:0000256" key="4">
    <source>
        <dbReference type="ARBA" id="ARBA00022989"/>
    </source>
</evidence>
<proteinExistence type="predicted"/>
<evidence type="ECO:0000256" key="1">
    <source>
        <dbReference type="ARBA" id="ARBA00004651"/>
    </source>
</evidence>
<keyword evidence="8" id="KW-1185">Reference proteome</keyword>
<accession>A0A3G3JYV0</accession>
<protein>
    <submittedName>
        <fullName evidence="7">ABC transporter permease</fullName>
    </submittedName>
</protein>
<evidence type="ECO:0000256" key="3">
    <source>
        <dbReference type="ARBA" id="ARBA00022692"/>
    </source>
</evidence>
<dbReference type="GO" id="GO:0005886">
    <property type="term" value="C:plasma membrane"/>
    <property type="evidence" value="ECO:0007669"/>
    <property type="project" value="UniProtKB-SubCell"/>
</dbReference>
<evidence type="ECO:0000256" key="2">
    <source>
        <dbReference type="ARBA" id="ARBA00022475"/>
    </source>
</evidence>
<feature type="transmembrane region" description="Helical" evidence="6">
    <location>
        <begin position="224"/>
        <end position="241"/>
    </location>
</feature>
<comment type="subcellular location">
    <subcellularLocation>
        <location evidence="1">Cell membrane</location>
        <topology evidence="1">Multi-pass membrane protein</topology>
    </subcellularLocation>
</comment>
<dbReference type="KEGG" id="coh:EAV92_12810"/>
<sequence length="377" mass="40294">MNEKPAVGTITSPCTSALGTSAATKTRRLRFRFELDPSRTSSPWWITIVSVVLALAACAVFIAANGMNPLMVYKKMFMGAFGSSFGITETLVKTIPLLLCGLGVAVAYRISVWNIGAEGQFAAGAIAATAVTIYFPNLPSYAAIPLMVVFSIAAGGVWGLLTAIPRTYFQVNELISSLMLNYVALLALDYVVFGPWKDPKGMNFPGTPMFTDAQMLPVFGNTRLHFGLLFGLAAVVLYALLTRYTRWGYELKLIGANPEAAKNAGIRIARHILLVMLISGGLAGLAGMSEVSGVAHRLMYGISPGYGYTAIIVAWLAKLNPFGIVLSSFLFGGLIVGGYSVQTIGLPSSMSLMLQGAILFFLIAGDTVTKFRLRRSA</sequence>
<keyword evidence="4 6" id="KW-1133">Transmembrane helix</keyword>
<dbReference type="InterPro" id="IPR001851">
    <property type="entry name" value="ABC_transp_permease"/>
</dbReference>
<feature type="transmembrane region" description="Helical" evidence="6">
    <location>
        <begin position="298"/>
        <end position="317"/>
    </location>
</feature>
<reference evidence="7 8" key="1">
    <citation type="submission" date="2018-10" db="EMBL/GenBank/DDBJ databases">
        <title>Genome Sequence of Cohnella sp.</title>
        <authorList>
            <person name="Srinivasan S."/>
            <person name="Kim M.K."/>
        </authorList>
    </citation>
    <scope>NUCLEOTIDE SEQUENCE [LARGE SCALE GENOMIC DNA]</scope>
    <source>
        <strain evidence="7 8">18JY8-7</strain>
    </source>
</reference>
<feature type="transmembrane region" description="Helical" evidence="6">
    <location>
        <begin position="272"/>
        <end position="292"/>
    </location>
</feature>
<feature type="transmembrane region" description="Helical" evidence="6">
    <location>
        <begin position="350"/>
        <end position="369"/>
    </location>
</feature>
<feature type="transmembrane region" description="Helical" evidence="6">
    <location>
        <begin position="174"/>
        <end position="193"/>
    </location>
</feature>
<keyword evidence="2" id="KW-1003">Cell membrane</keyword>
<feature type="transmembrane region" description="Helical" evidence="6">
    <location>
        <begin position="324"/>
        <end position="344"/>
    </location>
</feature>
<dbReference type="CDD" id="cd06580">
    <property type="entry name" value="TM_PBP1_transp_TpRbsC_like"/>
    <property type="match status" value="1"/>
</dbReference>
<gene>
    <name evidence="7" type="ORF">EAV92_12810</name>
</gene>
<name>A0A3G3JYV0_9BACL</name>
<evidence type="ECO:0000313" key="8">
    <source>
        <dbReference type="Proteomes" id="UP000269097"/>
    </source>
</evidence>
<evidence type="ECO:0000256" key="6">
    <source>
        <dbReference type="SAM" id="Phobius"/>
    </source>
</evidence>
<keyword evidence="5 6" id="KW-0472">Membrane</keyword>
<keyword evidence="3 6" id="KW-0812">Transmembrane</keyword>
<feature type="transmembrane region" description="Helical" evidence="6">
    <location>
        <begin position="44"/>
        <end position="64"/>
    </location>
</feature>
<dbReference type="AlphaFoldDB" id="A0A3G3JYV0"/>
<dbReference type="EMBL" id="CP033433">
    <property type="protein sequence ID" value="AYQ73373.1"/>
    <property type="molecule type" value="Genomic_DNA"/>
</dbReference>